<feature type="domain" description="Helicase C-terminal" evidence="6">
    <location>
        <begin position="682"/>
        <end position="833"/>
    </location>
</feature>
<reference evidence="7 8" key="1">
    <citation type="submission" date="2023-01" db="EMBL/GenBank/DDBJ databases">
        <title>Analysis of 21 Apiospora genomes using comparative genomics revels a genus with tremendous synthesis potential of carbohydrate active enzymes and secondary metabolites.</title>
        <authorList>
            <person name="Sorensen T."/>
        </authorList>
    </citation>
    <scope>NUCLEOTIDE SEQUENCE [LARGE SCALE GENOMIC DNA]</scope>
    <source>
        <strain evidence="7 8">CBS 33761</strain>
    </source>
</reference>
<organism evidence="7 8">
    <name type="scientific">Apiospora rasikravindrae</name>
    <dbReference type="NCBI Taxonomy" id="990691"/>
    <lineage>
        <taxon>Eukaryota</taxon>
        <taxon>Fungi</taxon>
        <taxon>Dikarya</taxon>
        <taxon>Ascomycota</taxon>
        <taxon>Pezizomycotina</taxon>
        <taxon>Sordariomycetes</taxon>
        <taxon>Xylariomycetidae</taxon>
        <taxon>Amphisphaeriales</taxon>
        <taxon>Apiosporaceae</taxon>
        <taxon>Apiospora</taxon>
    </lineage>
</organism>
<evidence type="ECO:0000256" key="4">
    <source>
        <dbReference type="SAM" id="MobiDB-lite"/>
    </source>
</evidence>
<feature type="compositionally biased region" description="Basic and acidic residues" evidence="4">
    <location>
        <begin position="28"/>
        <end position="41"/>
    </location>
</feature>
<dbReference type="InterPro" id="IPR014001">
    <property type="entry name" value="Helicase_ATP-bd"/>
</dbReference>
<keyword evidence="8" id="KW-1185">Reference proteome</keyword>
<evidence type="ECO:0000313" key="7">
    <source>
        <dbReference type="EMBL" id="KAK8044510.1"/>
    </source>
</evidence>
<dbReference type="Gene3D" id="3.40.50.300">
    <property type="entry name" value="P-loop containing nucleotide triphosphate hydrolases"/>
    <property type="match status" value="1"/>
</dbReference>
<gene>
    <name evidence="7" type="ORF">PG993_004534</name>
</gene>
<sequence length="849" mass="94393">MSTSSSKRKTPVKAEDDDDLELLQELPATKKLDKGKQREEVAPPPSTMSSNRVASPDLSSHTVIQIDSDSDEDLPKETSTQAPVHTGITYLHEEAIVSEKRGYVHYDEETHEFCVRDTNSVDSTLLGRLDHQDAIQACEQMQQKANGGDIICTILRTSRPICPKRVPCVILIDSDMIMASARVVKRNYWSSNILQTYPEPDLGGIIATNLYAYQKDTLRGMKKFEESPIDKETLDAKGNITGREGKTMWREWVQVKGDKPPVVRFYNSCTRTLRSERPDAVRGGILALEMGLGKTLICISLIASDRGANAGQSMGPTLVVAPSVLLDQWREQVVAHVARRPDSDQPVLSVRLYRESARCRDPDVIKQDDITIRRIILDEASAIKNSNTGKYKAVVALKGERRWAVTATPVNNGSDDMGSLFGFLKTPPFETPQQFKNKLVTPLKSGTEGAEKTLPRVVECHMLCNTKKELDMRLNSVTHIQAEVELTREEESIYREEEQKFRQRVTHGPNSVHHVLTLIHNLRYSLALGVMNSKFAKDEAADLDRQDQLYSHGIVASPPTDGIVRSLLESAEENGNELDLKCTTCKQPIAFSNEPVNDSGTETKIAWCAPCGRCILCPPCAAAHDPIYRERILSAKGKHAANQCPMCQGVQQEAGGVELVQAVIKPRASNRRVDALIHDLVQRERLTEANPDQPPYKSIVFSQWSKPLGLVTQELDAKRIKHVLLTGGGSSSKRKATIASFKNDPSVHVLVCTTGVAGHGLDLPMADTVFLLDPLWNPATEKQCTQRIDRIGQTRSMRVVRYIIRNTIEKDVQEVQNEKKTVEEFILGSGESNDTGVTLETVRKIFGKK</sequence>
<name>A0ABR1TF14_9PEZI</name>
<dbReference type="PROSITE" id="PS51194">
    <property type="entry name" value="HELICASE_CTER"/>
    <property type="match status" value="1"/>
</dbReference>
<proteinExistence type="predicted"/>
<dbReference type="InterPro" id="IPR027417">
    <property type="entry name" value="P-loop_NTPase"/>
</dbReference>
<evidence type="ECO:0000256" key="1">
    <source>
        <dbReference type="ARBA" id="ARBA00022741"/>
    </source>
</evidence>
<comment type="caution">
    <text evidence="7">The sequence shown here is derived from an EMBL/GenBank/DDBJ whole genome shotgun (WGS) entry which is preliminary data.</text>
</comment>
<dbReference type="EMBL" id="JAQQWK010000003">
    <property type="protein sequence ID" value="KAK8044510.1"/>
    <property type="molecule type" value="Genomic_DNA"/>
</dbReference>
<dbReference type="SUPFAM" id="SSF52540">
    <property type="entry name" value="P-loop containing nucleoside triphosphate hydrolases"/>
    <property type="match status" value="2"/>
</dbReference>
<dbReference type="Proteomes" id="UP001444661">
    <property type="component" value="Unassembled WGS sequence"/>
</dbReference>
<evidence type="ECO:0000259" key="6">
    <source>
        <dbReference type="PROSITE" id="PS51194"/>
    </source>
</evidence>
<dbReference type="CDD" id="cd18008">
    <property type="entry name" value="DEXDc_SHPRH-like"/>
    <property type="match status" value="1"/>
</dbReference>
<evidence type="ECO:0000256" key="2">
    <source>
        <dbReference type="ARBA" id="ARBA00022801"/>
    </source>
</evidence>
<keyword evidence="2" id="KW-0378">Hydrolase</keyword>
<accession>A0ABR1TF14</accession>
<keyword evidence="3" id="KW-0067">ATP-binding</keyword>
<dbReference type="InterPro" id="IPR000330">
    <property type="entry name" value="SNF2_N"/>
</dbReference>
<dbReference type="Gene3D" id="3.40.50.10810">
    <property type="entry name" value="Tandem AAA-ATPase domain"/>
    <property type="match status" value="1"/>
</dbReference>
<feature type="domain" description="Helicase ATP-binding" evidence="5">
    <location>
        <begin position="275"/>
        <end position="427"/>
    </location>
</feature>
<feature type="compositionally biased region" description="Polar residues" evidence="4">
    <location>
        <begin position="47"/>
        <end position="59"/>
    </location>
</feature>
<dbReference type="InterPro" id="IPR001650">
    <property type="entry name" value="Helicase_C-like"/>
</dbReference>
<dbReference type="PANTHER" id="PTHR45626:SF51">
    <property type="entry name" value="SNF2-RELATED DOMAIN-CONTAINING PROTEIN"/>
    <property type="match status" value="1"/>
</dbReference>
<evidence type="ECO:0000259" key="5">
    <source>
        <dbReference type="PROSITE" id="PS51192"/>
    </source>
</evidence>
<evidence type="ECO:0000256" key="3">
    <source>
        <dbReference type="ARBA" id="ARBA00022840"/>
    </source>
</evidence>
<dbReference type="CDD" id="cd18793">
    <property type="entry name" value="SF2_C_SNF"/>
    <property type="match status" value="1"/>
</dbReference>
<feature type="region of interest" description="Disordered" evidence="4">
    <location>
        <begin position="1"/>
        <end position="59"/>
    </location>
</feature>
<dbReference type="PROSITE" id="PS51192">
    <property type="entry name" value="HELICASE_ATP_BIND_1"/>
    <property type="match status" value="1"/>
</dbReference>
<dbReference type="InterPro" id="IPR050628">
    <property type="entry name" value="SNF2_RAD54_helicase_TF"/>
</dbReference>
<dbReference type="InterPro" id="IPR049730">
    <property type="entry name" value="SNF2/RAD54-like_C"/>
</dbReference>
<feature type="compositionally biased region" description="Basic residues" evidence="4">
    <location>
        <begin position="1"/>
        <end position="11"/>
    </location>
</feature>
<dbReference type="Pfam" id="PF00176">
    <property type="entry name" value="SNF2-rel_dom"/>
    <property type="match status" value="2"/>
</dbReference>
<dbReference type="InterPro" id="IPR038718">
    <property type="entry name" value="SNF2-like_sf"/>
</dbReference>
<dbReference type="Pfam" id="PF00271">
    <property type="entry name" value="Helicase_C"/>
    <property type="match status" value="1"/>
</dbReference>
<dbReference type="SMART" id="SM00490">
    <property type="entry name" value="HELICc"/>
    <property type="match status" value="1"/>
</dbReference>
<protein>
    <submittedName>
        <fullName evidence="7">Uncharacterized protein</fullName>
    </submittedName>
</protein>
<evidence type="ECO:0000313" key="8">
    <source>
        <dbReference type="Proteomes" id="UP001444661"/>
    </source>
</evidence>
<dbReference type="PANTHER" id="PTHR45626">
    <property type="entry name" value="TRANSCRIPTION TERMINATION FACTOR 2-RELATED"/>
    <property type="match status" value="1"/>
</dbReference>
<dbReference type="SMART" id="SM00487">
    <property type="entry name" value="DEXDc"/>
    <property type="match status" value="1"/>
</dbReference>
<keyword evidence="1" id="KW-0547">Nucleotide-binding</keyword>